<protein>
    <submittedName>
        <fullName evidence="2">Uncharacterized protein</fullName>
    </submittedName>
</protein>
<keyword evidence="1" id="KW-0812">Transmembrane</keyword>
<feature type="transmembrane region" description="Helical" evidence="1">
    <location>
        <begin position="12"/>
        <end position="33"/>
    </location>
</feature>
<dbReference type="RefSeq" id="WP_344794816.1">
    <property type="nucleotide sequence ID" value="NZ_BAABAU010000001.1"/>
</dbReference>
<feature type="transmembrane region" description="Helical" evidence="1">
    <location>
        <begin position="233"/>
        <end position="249"/>
    </location>
</feature>
<gene>
    <name evidence="2" type="ORF">GCM10022256_15980</name>
</gene>
<evidence type="ECO:0000313" key="2">
    <source>
        <dbReference type="EMBL" id="GAA4265986.1"/>
    </source>
</evidence>
<comment type="caution">
    <text evidence="2">The sequence shown here is derived from an EMBL/GenBank/DDBJ whole genome shotgun (WGS) entry which is preliminary data.</text>
</comment>
<evidence type="ECO:0000256" key="1">
    <source>
        <dbReference type="SAM" id="Phobius"/>
    </source>
</evidence>
<dbReference type="EMBL" id="BAABAU010000001">
    <property type="protein sequence ID" value="GAA4265986.1"/>
    <property type="molecule type" value="Genomic_DNA"/>
</dbReference>
<evidence type="ECO:0000313" key="3">
    <source>
        <dbReference type="Proteomes" id="UP001501594"/>
    </source>
</evidence>
<keyword evidence="3" id="KW-1185">Reference proteome</keyword>
<accession>A0ABP8E195</accession>
<feature type="transmembrane region" description="Helical" evidence="1">
    <location>
        <begin position="191"/>
        <end position="213"/>
    </location>
</feature>
<sequence>MYAEERQVRVGLLGAGATLLPIAGALLAALNLLQQTHGDNRLTLAILQNVSLTSLAFAVLFGLSTAISAGLAIGFASLTADRSMPPSVRRAASLGTTALLVVTLWTQTATVFCVAFAICYYFWRFPPKRFRDLDMQPSGVALEDWFNLAQPEDVVLRSIWQQGRAADGIGKEALREKIRSRAKAISDTRPAGIVSGAWVVVFAIFGTYGLTLLTTPVQLAPLESVTFKDHRSGIGYVFAGGSTDGIFVFRDMQSVRQLETGSIASEQLCWAPPSVFSRTLIHAFTREAQPKGRAVC</sequence>
<dbReference type="Proteomes" id="UP001501594">
    <property type="component" value="Unassembled WGS sequence"/>
</dbReference>
<proteinExistence type="predicted"/>
<keyword evidence="1" id="KW-1133">Transmembrane helix</keyword>
<feature type="transmembrane region" description="Helical" evidence="1">
    <location>
        <begin position="98"/>
        <end position="123"/>
    </location>
</feature>
<keyword evidence="1" id="KW-0472">Membrane</keyword>
<feature type="transmembrane region" description="Helical" evidence="1">
    <location>
        <begin position="54"/>
        <end position="78"/>
    </location>
</feature>
<organism evidence="2 3">
    <name type="scientific">Frondihabitans peucedani</name>
    <dbReference type="NCBI Taxonomy" id="598626"/>
    <lineage>
        <taxon>Bacteria</taxon>
        <taxon>Bacillati</taxon>
        <taxon>Actinomycetota</taxon>
        <taxon>Actinomycetes</taxon>
        <taxon>Micrococcales</taxon>
        <taxon>Microbacteriaceae</taxon>
        <taxon>Frondihabitans</taxon>
    </lineage>
</organism>
<name>A0ABP8E195_9MICO</name>
<reference evidence="3" key="1">
    <citation type="journal article" date="2019" name="Int. J. Syst. Evol. Microbiol.">
        <title>The Global Catalogue of Microorganisms (GCM) 10K type strain sequencing project: providing services to taxonomists for standard genome sequencing and annotation.</title>
        <authorList>
            <consortium name="The Broad Institute Genomics Platform"/>
            <consortium name="The Broad Institute Genome Sequencing Center for Infectious Disease"/>
            <person name="Wu L."/>
            <person name="Ma J."/>
        </authorList>
    </citation>
    <scope>NUCLEOTIDE SEQUENCE [LARGE SCALE GENOMIC DNA]</scope>
    <source>
        <strain evidence="3">JCM 17442</strain>
    </source>
</reference>